<evidence type="ECO:0000259" key="3">
    <source>
        <dbReference type="PROSITE" id="PS51677"/>
    </source>
</evidence>
<sequence>MENKRPFKTIYTCFPQGKHKVLTMSYDDGKIFDRKLIEIFNKYGIKGTFHLNTGIMPVDEDRIQLSEVKELYKGHEVSCHTSTHPTIERCPLDQVVQQVIEDRKALEDAVGYPVRGLSYPNGSYSKDIINLLPACGIEYSRVVGSTDDFAFPDNFLEWKSTCHHGHNLMQNAERFADLHKTQYLYMMYVWGHSYEFDRDNSWDLIEGFCKFIGGRDDIWYATNIEIVDYMNAAKNLKYTAKGDRVYNPNAISVWIEVDGQHYEIKPGELKEI</sequence>
<dbReference type="RefSeq" id="WP_117967052.1">
    <property type="nucleotide sequence ID" value="NZ_JAJEQM010000015.1"/>
</dbReference>
<dbReference type="GO" id="GO:0005975">
    <property type="term" value="P:carbohydrate metabolic process"/>
    <property type="evidence" value="ECO:0007669"/>
    <property type="project" value="InterPro"/>
</dbReference>
<proteinExistence type="predicted"/>
<dbReference type="GO" id="GO:0005576">
    <property type="term" value="C:extracellular region"/>
    <property type="evidence" value="ECO:0007669"/>
    <property type="project" value="UniProtKB-SubCell"/>
</dbReference>
<dbReference type="EMBL" id="JAJEQM010000015">
    <property type="protein sequence ID" value="MCC2211266.1"/>
    <property type="molecule type" value="Genomic_DNA"/>
</dbReference>
<dbReference type="GO" id="GO:0016810">
    <property type="term" value="F:hydrolase activity, acting on carbon-nitrogen (but not peptide) bonds"/>
    <property type="evidence" value="ECO:0007669"/>
    <property type="project" value="InterPro"/>
</dbReference>
<dbReference type="SUPFAM" id="SSF88713">
    <property type="entry name" value="Glycoside hydrolase/deacetylase"/>
    <property type="match status" value="1"/>
</dbReference>
<comment type="subcellular location">
    <subcellularLocation>
        <location evidence="1">Secreted</location>
    </subcellularLocation>
</comment>
<comment type="caution">
    <text evidence="4">The sequence shown here is derived from an EMBL/GenBank/DDBJ whole genome shotgun (WGS) entry which is preliminary data.</text>
</comment>
<dbReference type="Gene3D" id="3.20.20.370">
    <property type="entry name" value="Glycoside hydrolase/deacetylase"/>
    <property type="match status" value="1"/>
</dbReference>
<evidence type="ECO:0000256" key="1">
    <source>
        <dbReference type="ARBA" id="ARBA00004613"/>
    </source>
</evidence>
<dbReference type="InterPro" id="IPR051398">
    <property type="entry name" value="Polysacch_Deacetylase"/>
</dbReference>
<dbReference type="AlphaFoldDB" id="A0AAE3JAA8"/>
<organism evidence="4 5">
    <name type="scientific">Hominilimicola fabiformis</name>
    <dbReference type="NCBI Taxonomy" id="2885356"/>
    <lineage>
        <taxon>Bacteria</taxon>
        <taxon>Bacillati</taxon>
        <taxon>Bacillota</taxon>
        <taxon>Clostridia</taxon>
        <taxon>Eubacteriales</taxon>
        <taxon>Oscillospiraceae</taxon>
        <taxon>Hominilimicola</taxon>
    </lineage>
</organism>
<evidence type="ECO:0000256" key="2">
    <source>
        <dbReference type="ARBA" id="ARBA00022729"/>
    </source>
</evidence>
<feature type="domain" description="NodB homology" evidence="3">
    <location>
        <begin position="20"/>
        <end position="272"/>
    </location>
</feature>
<keyword evidence="2" id="KW-0732">Signal</keyword>
<dbReference type="PANTHER" id="PTHR34216:SF3">
    <property type="entry name" value="POLY-BETA-1,6-N-ACETYL-D-GLUCOSAMINE N-DEACETYLASE"/>
    <property type="match status" value="1"/>
</dbReference>
<gene>
    <name evidence="4" type="ORF">LKE05_10755</name>
</gene>
<dbReference type="PANTHER" id="PTHR34216">
    <property type="match status" value="1"/>
</dbReference>
<evidence type="ECO:0000313" key="4">
    <source>
        <dbReference type="EMBL" id="MCC2211266.1"/>
    </source>
</evidence>
<dbReference type="PROSITE" id="PS51677">
    <property type="entry name" value="NODB"/>
    <property type="match status" value="1"/>
</dbReference>
<dbReference type="Pfam" id="PF01522">
    <property type="entry name" value="Polysacc_deac_1"/>
    <property type="match status" value="1"/>
</dbReference>
<protein>
    <submittedName>
        <fullName evidence="4">Polysaccharide deacetylase family protein</fullName>
    </submittedName>
</protein>
<name>A0AAE3JAA8_9FIRM</name>
<reference evidence="4 5" key="1">
    <citation type="submission" date="2021-10" db="EMBL/GenBank/DDBJ databases">
        <title>Anaerobic single-cell dispensing facilitates the cultivation of human gut bacteria.</title>
        <authorList>
            <person name="Afrizal A."/>
        </authorList>
    </citation>
    <scope>NUCLEOTIDE SEQUENCE [LARGE SCALE GENOMIC DNA]</scope>
    <source>
        <strain evidence="4 5">CLA-AA-H232</strain>
    </source>
</reference>
<keyword evidence="5" id="KW-1185">Reference proteome</keyword>
<dbReference type="InterPro" id="IPR011330">
    <property type="entry name" value="Glyco_hydro/deAcase_b/a-brl"/>
</dbReference>
<dbReference type="CDD" id="cd10967">
    <property type="entry name" value="CE4_GLA_like_6s"/>
    <property type="match status" value="1"/>
</dbReference>
<accession>A0AAE3JAA8</accession>
<evidence type="ECO:0000313" key="5">
    <source>
        <dbReference type="Proteomes" id="UP001198242"/>
    </source>
</evidence>
<dbReference type="Proteomes" id="UP001198242">
    <property type="component" value="Unassembled WGS sequence"/>
</dbReference>
<dbReference type="InterPro" id="IPR002509">
    <property type="entry name" value="NODB_dom"/>
</dbReference>